<evidence type="ECO:0000256" key="5">
    <source>
        <dbReference type="ARBA" id="ARBA00022679"/>
    </source>
</evidence>
<dbReference type="SMART" id="SM00827">
    <property type="entry name" value="PKS_AT"/>
    <property type="match status" value="1"/>
</dbReference>
<dbReference type="Pfam" id="PF22621">
    <property type="entry name" value="CurL-like_PKS_C"/>
    <property type="match status" value="1"/>
</dbReference>
<evidence type="ECO:0000259" key="10">
    <source>
        <dbReference type="PROSITE" id="PS50075"/>
    </source>
</evidence>
<dbReference type="InterPro" id="IPR036736">
    <property type="entry name" value="ACP-like_sf"/>
</dbReference>
<dbReference type="Gene3D" id="3.40.50.150">
    <property type="entry name" value="Vaccinia Virus protein VP39"/>
    <property type="match status" value="1"/>
</dbReference>
<dbReference type="SUPFAM" id="SSF55048">
    <property type="entry name" value="Probable ACP-binding domain of malonyl-CoA ACP transacylase"/>
    <property type="match status" value="1"/>
</dbReference>
<evidence type="ECO:0000256" key="8">
    <source>
        <dbReference type="ARBA" id="ARBA00023268"/>
    </source>
</evidence>
<dbReference type="InterPro" id="IPR001227">
    <property type="entry name" value="Ac_transferase_dom_sf"/>
</dbReference>
<gene>
    <name evidence="13" type="ORF">EKO27_g691</name>
</gene>
<dbReference type="PROSITE" id="PS00455">
    <property type="entry name" value="AMP_BINDING"/>
    <property type="match status" value="1"/>
</dbReference>
<dbReference type="CDD" id="cd19532">
    <property type="entry name" value="C_PKS-NRPS"/>
    <property type="match status" value="1"/>
</dbReference>
<dbReference type="GO" id="GO:0004315">
    <property type="term" value="F:3-oxoacyl-[acyl-carrier-protein] synthase activity"/>
    <property type="evidence" value="ECO:0007669"/>
    <property type="project" value="InterPro"/>
</dbReference>
<dbReference type="InterPro" id="IPR049551">
    <property type="entry name" value="PKS_DH_C"/>
</dbReference>
<dbReference type="InterPro" id="IPR016036">
    <property type="entry name" value="Malonyl_transacylase_ACP-bd"/>
</dbReference>
<dbReference type="SUPFAM" id="SSF52151">
    <property type="entry name" value="FabD/lysophospholipase-like"/>
    <property type="match status" value="1"/>
</dbReference>
<dbReference type="InterPro" id="IPR020807">
    <property type="entry name" value="PKS_DH"/>
</dbReference>
<dbReference type="PROSITE" id="PS50075">
    <property type="entry name" value="CARRIER"/>
    <property type="match status" value="2"/>
</dbReference>
<dbReference type="Gene3D" id="3.30.559.10">
    <property type="entry name" value="Chloramphenicol acetyltransferase-like domain"/>
    <property type="match status" value="1"/>
</dbReference>
<dbReference type="InterPro" id="IPR050091">
    <property type="entry name" value="PKS_NRPS_Biosynth_Enz"/>
</dbReference>
<dbReference type="Gene3D" id="3.40.47.10">
    <property type="match status" value="1"/>
</dbReference>
<dbReference type="InterPro" id="IPR009081">
    <property type="entry name" value="PP-bd_ACP"/>
</dbReference>
<dbReference type="Pfam" id="PF00550">
    <property type="entry name" value="PP-binding"/>
    <property type="match status" value="1"/>
</dbReference>
<dbReference type="InterPro" id="IPR000873">
    <property type="entry name" value="AMP-dep_synth/lig_dom"/>
</dbReference>
<keyword evidence="2" id="KW-0597">Phosphoprotein</keyword>
<keyword evidence="6" id="KW-0677">Repeat</keyword>
<dbReference type="SMART" id="SM00822">
    <property type="entry name" value="PKS_KR"/>
    <property type="match status" value="1"/>
</dbReference>
<keyword evidence="14" id="KW-1185">Reference proteome</keyword>
<dbReference type="Gene3D" id="1.10.1200.10">
    <property type="entry name" value="ACP-like"/>
    <property type="match status" value="2"/>
</dbReference>
<dbReference type="Proteomes" id="UP000286045">
    <property type="component" value="Unassembled WGS sequence"/>
</dbReference>
<comment type="caution">
    <text evidence="13">The sequence shown here is derived from an EMBL/GenBank/DDBJ whole genome shotgun (WGS) entry which is preliminary data.</text>
</comment>
<feature type="region of interest" description="C-terminal hotdog fold" evidence="9">
    <location>
        <begin position="1087"/>
        <end position="1238"/>
    </location>
</feature>
<dbReference type="GO" id="GO:0006633">
    <property type="term" value="P:fatty acid biosynthetic process"/>
    <property type="evidence" value="ECO:0007669"/>
    <property type="project" value="InterPro"/>
</dbReference>
<dbReference type="CDD" id="cd05930">
    <property type="entry name" value="A_NRPS"/>
    <property type="match status" value="1"/>
</dbReference>
<dbReference type="InterPro" id="IPR049900">
    <property type="entry name" value="PKS_mFAS_DH"/>
</dbReference>
<evidence type="ECO:0000256" key="6">
    <source>
        <dbReference type="ARBA" id="ARBA00022737"/>
    </source>
</evidence>
<dbReference type="Pfam" id="PF02801">
    <property type="entry name" value="Ketoacyl-synt_C"/>
    <property type="match status" value="1"/>
</dbReference>
<dbReference type="InterPro" id="IPR016039">
    <property type="entry name" value="Thiolase-like"/>
</dbReference>
<feature type="region of interest" description="N-terminal hotdog fold" evidence="9">
    <location>
        <begin position="938"/>
        <end position="1071"/>
    </location>
</feature>
<dbReference type="PANTHER" id="PTHR43775:SF20">
    <property type="entry name" value="HYBRID PKS-NRPS SYNTHETASE APDA"/>
    <property type="match status" value="1"/>
</dbReference>
<dbReference type="PROSITE" id="PS52019">
    <property type="entry name" value="PKS_MFAS_DH"/>
    <property type="match status" value="1"/>
</dbReference>
<accession>A0A439DJ82</accession>
<dbReference type="GO" id="GO:0009403">
    <property type="term" value="P:toxin biosynthetic process"/>
    <property type="evidence" value="ECO:0007669"/>
    <property type="project" value="UniProtKB-ARBA"/>
</dbReference>
<dbReference type="InterPro" id="IPR036291">
    <property type="entry name" value="NAD(P)-bd_dom_sf"/>
</dbReference>
<dbReference type="InterPro" id="IPR023213">
    <property type="entry name" value="CAT-like_dom_sf"/>
</dbReference>
<dbReference type="PROSITE" id="PS00606">
    <property type="entry name" value="KS3_1"/>
    <property type="match status" value="1"/>
</dbReference>
<dbReference type="Gene3D" id="3.40.50.720">
    <property type="entry name" value="NAD(P)-binding Rossmann-like Domain"/>
    <property type="match status" value="3"/>
</dbReference>
<keyword evidence="1" id="KW-0596">Phosphopantetheine</keyword>
<dbReference type="Pfam" id="PF14765">
    <property type="entry name" value="PS-DH"/>
    <property type="match status" value="1"/>
</dbReference>
<dbReference type="SUPFAM" id="SSF51735">
    <property type="entry name" value="NAD(P)-binding Rossmann-fold domains"/>
    <property type="match status" value="2"/>
</dbReference>
<dbReference type="SMART" id="SM00825">
    <property type="entry name" value="PKS_KS"/>
    <property type="match status" value="1"/>
</dbReference>
<dbReference type="Pfam" id="PF07993">
    <property type="entry name" value="NAD_binding_4"/>
    <property type="match status" value="1"/>
</dbReference>
<dbReference type="InterPro" id="IPR042099">
    <property type="entry name" value="ANL_N_sf"/>
</dbReference>
<feature type="active site" description="Proton donor; for dehydratase activity" evidence="9">
    <location>
        <position position="1144"/>
    </location>
</feature>
<dbReference type="GO" id="GO:0008168">
    <property type="term" value="F:methyltransferase activity"/>
    <property type="evidence" value="ECO:0007669"/>
    <property type="project" value="UniProtKB-KW"/>
</dbReference>
<dbReference type="Gene3D" id="3.30.300.30">
    <property type="match status" value="1"/>
</dbReference>
<dbReference type="CDD" id="cd02440">
    <property type="entry name" value="AdoMet_MTases"/>
    <property type="match status" value="1"/>
</dbReference>
<dbReference type="GO" id="GO:0016874">
    <property type="term" value="F:ligase activity"/>
    <property type="evidence" value="ECO:0007669"/>
    <property type="project" value="UniProtKB-KW"/>
</dbReference>
<dbReference type="SUPFAM" id="SSF56801">
    <property type="entry name" value="Acetyl-CoA synthetase-like"/>
    <property type="match status" value="1"/>
</dbReference>
<dbReference type="Gene3D" id="3.40.50.12780">
    <property type="entry name" value="N-terminal domain of ligase-like"/>
    <property type="match status" value="1"/>
</dbReference>
<dbReference type="SUPFAM" id="SSF47336">
    <property type="entry name" value="ACP-like"/>
    <property type="match status" value="2"/>
</dbReference>
<dbReference type="InterPro" id="IPR013968">
    <property type="entry name" value="PKS_KR"/>
</dbReference>
<dbReference type="SUPFAM" id="SSF52777">
    <property type="entry name" value="CoA-dependent acyltransferases"/>
    <property type="match status" value="2"/>
</dbReference>
<dbReference type="PROSITE" id="PS00012">
    <property type="entry name" value="PHOSPHOPANTETHEINE"/>
    <property type="match status" value="1"/>
</dbReference>
<proteinExistence type="predicted"/>
<protein>
    <recommendedName>
        <fullName evidence="15">Carrier domain-containing protein</fullName>
    </recommendedName>
</protein>
<feature type="domain" description="Carrier" evidence="10">
    <location>
        <begin position="3459"/>
        <end position="3539"/>
    </location>
</feature>
<evidence type="ECO:0000256" key="4">
    <source>
        <dbReference type="ARBA" id="ARBA00022603"/>
    </source>
</evidence>
<keyword evidence="3" id="KW-0436">Ligase</keyword>
<dbReference type="Pfam" id="PF23297">
    <property type="entry name" value="ACP_SdgA_C"/>
    <property type="match status" value="1"/>
</dbReference>
<dbReference type="InterPro" id="IPR001242">
    <property type="entry name" value="Condensation_dom"/>
</dbReference>
<dbReference type="InterPro" id="IPR042104">
    <property type="entry name" value="PKS_dehydratase_sf"/>
</dbReference>
<dbReference type="GO" id="GO:0032259">
    <property type="term" value="P:methylation"/>
    <property type="evidence" value="ECO:0007669"/>
    <property type="project" value="UniProtKB-KW"/>
</dbReference>
<dbReference type="SUPFAM" id="SSF53335">
    <property type="entry name" value="S-adenosyl-L-methionine-dependent methyltransferases"/>
    <property type="match status" value="1"/>
</dbReference>
<dbReference type="GO" id="GO:0031177">
    <property type="term" value="F:phosphopantetheine binding"/>
    <property type="evidence" value="ECO:0007669"/>
    <property type="project" value="InterPro"/>
</dbReference>
<dbReference type="Gene3D" id="3.40.366.10">
    <property type="entry name" value="Malonyl-Coenzyme A Acyl Carrier Protein, domain 2"/>
    <property type="match status" value="1"/>
</dbReference>
<dbReference type="SMART" id="SM00826">
    <property type="entry name" value="PKS_DH"/>
    <property type="match status" value="1"/>
</dbReference>
<dbReference type="Pfam" id="PF00109">
    <property type="entry name" value="ketoacyl-synt"/>
    <property type="match status" value="1"/>
</dbReference>
<dbReference type="InterPro" id="IPR014043">
    <property type="entry name" value="Acyl_transferase_dom"/>
</dbReference>
<dbReference type="InterPro" id="IPR020845">
    <property type="entry name" value="AMP-binding_CS"/>
</dbReference>
<feature type="domain" description="Ketosynthase family 3 (KS3)" evidence="11">
    <location>
        <begin position="7"/>
        <end position="421"/>
    </location>
</feature>
<dbReference type="Pfam" id="PF00668">
    <property type="entry name" value="Condensation"/>
    <property type="match status" value="2"/>
</dbReference>
<dbReference type="PANTHER" id="PTHR43775">
    <property type="entry name" value="FATTY ACID SYNTHASE"/>
    <property type="match status" value="1"/>
</dbReference>
<evidence type="ECO:0000256" key="1">
    <source>
        <dbReference type="ARBA" id="ARBA00022450"/>
    </source>
</evidence>
<dbReference type="STRING" id="363999.A0A439DJ82"/>
<evidence type="ECO:0000259" key="11">
    <source>
        <dbReference type="PROSITE" id="PS52004"/>
    </source>
</evidence>
<feature type="domain" description="PKS/mFAS DH" evidence="12">
    <location>
        <begin position="938"/>
        <end position="1238"/>
    </location>
</feature>
<keyword evidence="4" id="KW-0489">Methyltransferase</keyword>
<dbReference type="InterPro" id="IPR016035">
    <property type="entry name" value="Acyl_Trfase/lysoPLipase"/>
</dbReference>
<dbReference type="Pfam" id="PF00698">
    <property type="entry name" value="Acyl_transf_1"/>
    <property type="match status" value="1"/>
</dbReference>
<dbReference type="GO" id="GO:0016491">
    <property type="term" value="F:oxidoreductase activity"/>
    <property type="evidence" value="ECO:0007669"/>
    <property type="project" value="UniProtKB-KW"/>
</dbReference>
<dbReference type="InterPro" id="IPR014031">
    <property type="entry name" value="Ketoacyl_synth_C"/>
</dbReference>
<dbReference type="InterPro" id="IPR057326">
    <property type="entry name" value="KR_dom"/>
</dbReference>
<evidence type="ECO:0008006" key="15">
    <source>
        <dbReference type="Google" id="ProtNLM"/>
    </source>
</evidence>
<reference evidence="13 14" key="1">
    <citation type="submission" date="2018-12" db="EMBL/GenBank/DDBJ databases">
        <title>Draft genome sequence of Xylaria grammica IHI A82.</title>
        <authorList>
            <person name="Buettner E."/>
            <person name="Kellner H."/>
        </authorList>
    </citation>
    <scope>NUCLEOTIDE SEQUENCE [LARGE SCALE GENOMIC DNA]</scope>
    <source>
        <strain evidence="13 14">IHI A82</strain>
    </source>
</reference>
<dbReference type="InterPro" id="IPR029063">
    <property type="entry name" value="SAM-dependent_MTases_sf"/>
</dbReference>
<organism evidence="13 14">
    <name type="scientific">Xylaria grammica</name>
    <dbReference type="NCBI Taxonomy" id="363999"/>
    <lineage>
        <taxon>Eukaryota</taxon>
        <taxon>Fungi</taxon>
        <taxon>Dikarya</taxon>
        <taxon>Ascomycota</taxon>
        <taxon>Pezizomycotina</taxon>
        <taxon>Sordariomycetes</taxon>
        <taxon>Xylariomycetidae</taxon>
        <taxon>Xylariales</taxon>
        <taxon>Xylariaceae</taxon>
        <taxon>Xylaria</taxon>
    </lineage>
</organism>
<feature type="active site" description="Proton acceptor; for dehydratase activity" evidence="9">
    <location>
        <position position="970"/>
    </location>
</feature>
<dbReference type="Pfam" id="PF08659">
    <property type="entry name" value="KR"/>
    <property type="match status" value="1"/>
</dbReference>
<dbReference type="GO" id="GO:0004312">
    <property type="term" value="F:fatty acid synthase activity"/>
    <property type="evidence" value="ECO:0007669"/>
    <property type="project" value="TreeGrafter"/>
</dbReference>
<evidence type="ECO:0000259" key="12">
    <source>
        <dbReference type="PROSITE" id="PS52019"/>
    </source>
</evidence>
<feature type="domain" description="Carrier" evidence="10">
    <location>
        <begin position="2364"/>
        <end position="2441"/>
    </location>
</feature>
<dbReference type="InterPro" id="IPR014030">
    <property type="entry name" value="Ketoacyl_synth_N"/>
</dbReference>
<dbReference type="CDD" id="cd00833">
    <property type="entry name" value="PKS"/>
    <property type="match status" value="1"/>
</dbReference>
<dbReference type="Pfam" id="PF08242">
    <property type="entry name" value="Methyltransf_12"/>
    <property type="match status" value="1"/>
</dbReference>
<evidence type="ECO:0000313" key="13">
    <source>
        <dbReference type="EMBL" id="RWA14446.1"/>
    </source>
</evidence>
<evidence type="ECO:0000256" key="9">
    <source>
        <dbReference type="PROSITE-ProRule" id="PRU01363"/>
    </source>
</evidence>
<evidence type="ECO:0000256" key="2">
    <source>
        <dbReference type="ARBA" id="ARBA00022553"/>
    </source>
</evidence>
<name>A0A439DJ82_9PEZI</name>
<dbReference type="InterPro" id="IPR020841">
    <property type="entry name" value="PKS_Beta-ketoAc_synthase_dom"/>
</dbReference>
<dbReference type="EMBL" id="RYZI01000008">
    <property type="protein sequence ID" value="RWA14446.1"/>
    <property type="molecule type" value="Genomic_DNA"/>
</dbReference>
<keyword evidence="8" id="KW-0511">Multifunctional enzyme</keyword>
<sequence>MASNWKSEPLAIVGASCRLPGDCNSLSKLWEFLQHPRDLLTEIPSSRFNPRGFYHADAEHHGMKITEPSTMRFFGIHPKEAESMDPQQRILLETVYEALEAAGHSIHELMGSSTAVYVGQMTDDHEDMLLRDVDSAPQYAATSTSRAIMANRVSHFFDWHGPSVSVDTACSSSLVALHQATATLRSGESKMAIVAGLHMLSPSGRCRMWDSSADGYGRGEGFAAIVVKTLSEAISNRDHIECIIRETGVGQDGRTPGLTMPSSTSQALLIQSTYSRCGLDPRKREDRCQYFEAHGTGTQAGDPKEAEAIYKAFFSTSNPATSSTSVNDTLHVGSVKTAIGHTEGTAGLAGLLKALLAVKHGVIPPNLLFDTLNPAITPFAQRLRVPTALLPWPETPPSIPKRASVNSFGFGGTNAHVIIESWEDVASTIGFSLRRELEAPDLPAPPYGPFTLSAYSASALKGMVASLSHTLKSDRNINLSDLAWTLQSRRSEFPYKAAVSALDKEQLINELSALLGPTINASSSPLEHNIVHTSKTRPARLLGVFTGQGAQWASMGAGLYASSACFRDSIARLEKSLADAPDPPSWSLSEELLTLSPENASRLHTAEFSQPLTTALQIALTDLLRASGVIFNVVVGHSSGEIAAAYAAGFLSASDAMLIAYYRGFHSRSSDHLHGKMMAVGMNIDEAQKFCDREEFSSKLRVAASNSRSSSTISGDADAIEKADAILREEGKFSRILKVDRAYHSHHMDACAADYVESLRRCAIRPPDRGGCNGTSWCSSVLGADRSAVVDIDALKGEYWAQNMVRPVLFLQAMTRAVEDEYCIDLVLEVGPHPALKAPATEILKSSTGKDIPYHGVLERGTNDLIAFSTALGSVWKSLYPSGSVVDFEGFRIACQGDSASKPQIQKGMPPYSWDHNTPMLKESKISRDFRTRDRPLHPLLGRETSHGGQQEMRWRNILKLAEMEWLRGHQFQNQVIFPAAGYVSMAIDANLRLVEDKSIELIELHNLDINRAIVFEDESSEIAVNFVIRVTGRSPNCIATEFRCYNTNVDASSRDSEHACFTGQATILPGNPDHEVLPRRVPPVLPLTSVSTSRFYRSMSKVGLDYSGDFLVDSIQRRMNYSTVRLKKASRDTLIHTDPASLDAAFHSIFAAFSYPDDGRMWAPYLPTKIQRVRVNMARCYERGYHDQPHLVADCHLRESSARELCGDVEISCSEDNYTEIQVEGIVCASFTEPSSEDDRKLFARTIWKQDVTSGIEPQNERISHTKDEDLSEICERTACFYLRQLIQHVPREKIPSLEPNSRWLMEWVLDHLPQKADAKHHPSSEWPWATDTHDTIMRWKRENPSRADLQLLHKLGEALPLAVQNGSPPLHIFNEGNLLNEVYTKGFGIDRANAHLRAFVGQLAHRYPRMRILDVGAGAGGTTAHVLEQVQSAFDSYTFTEVSPVFLNFAQKAFSKFEGKMKYRALDIERCPTEQGFEESSFDLVIVSNVLHGTKCLPTAIQNCRKLLRPGGYLCVIRNNNETFRTPVLFSVLVEWWLGHAGSSIYQPPLTESRWDSLFKEHGFSGVDTPCRARRGEAGRDFSVMVTQALDHRVQVLRNPLAMAVNDIAKLKHVIIVGGRMPPVQKLVYGIAQSLHRFSIQVDIYDVLNDFEVPQLGADSAVICLADLDEPIFEEMDQTKLHALQALLEHSRYVIWGTIGCRVDSPYANMVVGMGRSIMLESSHLHLQYIDFKSIQDSREDPAIFTKALLQMVYLDSTDCDDLLWSSEEELAVEDGKLYIPRVLPDVARNNRLNSTRRPIYRSVCPRSIPVEVTIQAGKRLLQEVVGHESLDQLSQFPGNEFVKVVVEASSLFPILLEETGLVYLCIGTVFGTRRRVLCVSSTNCSLARVPEKTILDWKVEKCYDKEALAFLLAALASEGLIMNAKGTVWVHDADEFFAAVLSRTAAREGTALLLTTSSYSPSNRQMKLIHPRTTLRELGHIIPYDTRQLINMGNRDLTSWELFLESRERDAQTGQLGRSRYSRNQLPNNKSAIFSPLTKLESLCRILDSSGWDDLRGQAPVQEAKPQNLVQDLEQQGPFSILDWSKFGLAGEVGLSLCSWMIENGARYFAIMSRSPKINRATLDHLQCTGACIKTYSLDIANEENLRSAHRDIVATMPPIGGVANGAMVLRDKPFPTMTMQDFEDVLRPKVQGTQNLDELFYSTNLEFFILFSSVACIIGNPYQANYAAANMFMKTLANQRRQRGLAASVIDMSLISGMGYVANSGEWLDNHLRNRMDLMPVSETDFHTIFSEAVVSGRPDPEQDHDMIIGLGSNPDAPWRRFSRFSHYVSLARADPPDKLQNGSLSSIRGQVAEARDVQQAVAQIKNAISQKLKHMLRMPAENIVQDVPLVSLGIDSLTAVEIRSWFLKELCVDMPVLSILNGSSITNLCQGALAKLSNSLRDASKKPSESVIPSPGKLVPYFEHEMTSATAPPARPPEPPIASNTVPPVTQSVMAKSAPKVNGNGPKAPMLLETGYSRKAKMAESQARMYFLHNYLEDKSTFTVAYVGKYHGQIDGHRLEGALKEVGLKHESLRTSYFVEEASSQPVQAVNRMPNIKLVHEYVTNEADAEHYIHKLRKSVFDIEHGSLMKVFLLTQGPSLHHVVVLHHHIALDGASWPTFLRDLSDAYAGRPLEHECQQAIDMSLKQATFQTAATIHLDTEFTDRVKRAALELQITPFHFYLSVLGAFLSRCLNIGDLTVGIMDANRVDTDDEHTVGCFLNMLPLRLRFGPNETFAQVAHQSRDVAFAALSNRLAFDVLLDNLKDARYGDHHPMFQVALNYRAGFQTQTSIGDGTMEWTGGILPRNPYDLTVDVTEFPGSTVLCFNTQSYLYGITDTQRMLTWFKRALEGFALEPSTRVRDCPISNKEDIERVRRLGLGEHLGVAWGGTVIDRIEQMASEHADTVSLKSGNGHTLTYAEMVTRSHQIASGLLATSVIAAGSRIATLLQPTPDAICCILGVMRTGSVWVPLDLRNPEGRLAAIISEAQPTALVCHEATLELAHRLLIDDAFRLINLDELSSPMHVQSGGNASQPDQPAVVLYTSGSTGIPKGALLSHANMTNQIFVNSKVFGVGQEVVLQQSSFGFDLVLEQTLHALCNGGTLIVASHEDRGDPTRLAQLILTEGVTYTHFVPSEYLSLIHYGFRYLRKCDRWRFAFAGGEKIEPQLRMAFQKLGLSNLRLINVYGPVETTVSCARGIMPYSTEEDIETQSDRLLPLPNYSVSVVDEQMRPVPIGFPGEVLISGVGVGLGYLNRREETLDKFHGTRGCPYQLNQGEPLTRVYRTRDKGRILEDGSLDILGRLDGDGQVKIRGIRIELDEIANAIIKAAKGLLTNAAVSYRPASDTLVAFASLDSCFDGDCVEAMKQINATLPLPVYMCPIAIIPVDKIPVNVNGKKDRAAIDKMPIPDVNETESPALTCAELQMREAWKEVIGHRRTQWTNIGPDSEFFRAGGNSLLLIKLRRVLSGRFGATLTLPQLFQFSTLRGMTRLIEAKSIATGTSLPDWNEEISSLVDGYRQSCNDATTSPSVMDSSSRVVLLTGATGFLGTKILHYLVGKETVREVHCVAIRPDDRGRPRHVSVKSDKIIEYAGDLRDTTLGLSALQLELLAQKIDIIIHNGADVSFMKTYQSLRSANVVSTAKLCEIALPRRIPLHFVSTAGVARFPPTAVAKQGLPEISVSAYPPPPDTADGYETSKWASECLLERVCKDYGVPVWIHRPSSILGDGAPELDVIAAVLRYSKALRAVPALGGVVAEGGAFDFVGVEDVSKTVVETAIISSKSGGGQRIKASTVQYVHHCSSSKVPVGELQQCMEEKEGKKFEKIAFGDWLDKALEQGMNPLVHGFLNRSLVEEKKITIPVIVKGPPN</sequence>
<dbReference type="InterPro" id="IPR013120">
    <property type="entry name" value="FAR_NAD-bd"/>
</dbReference>
<keyword evidence="5" id="KW-0808">Transferase</keyword>
<dbReference type="Pfam" id="PF00501">
    <property type="entry name" value="AMP-binding"/>
    <property type="match status" value="1"/>
</dbReference>
<dbReference type="InterPro" id="IPR020806">
    <property type="entry name" value="PKS_PP-bd"/>
</dbReference>
<dbReference type="InterPro" id="IPR045851">
    <property type="entry name" value="AMP-bd_C_sf"/>
</dbReference>
<dbReference type="Gene3D" id="3.10.129.110">
    <property type="entry name" value="Polyketide synthase dehydratase"/>
    <property type="match status" value="1"/>
</dbReference>
<dbReference type="Gene3D" id="3.30.559.30">
    <property type="entry name" value="Nonribosomal peptide synthetase, condensation domain"/>
    <property type="match status" value="1"/>
</dbReference>
<dbReference type="InterPro" id="IPR013217">
    <property type="entry name" value="Methyltransf_12"/>
</dbReference>
<dbReference type="SMART" id="SM00823">
    <property type="entry name" value="PKS_PP"/>
    <property type="match status" value="2"/>
</dbReference>
<dbReference type="InterPro" id="IPR006162">
    <property type="entry name" value="Ppantetheine_attach_site"/>
</dbReference>
<dbReference type="InterPro" id="IPR049552">
    <property type="entry name" value="PKS_DH_N"/>
</dbReference>
<evidence type="ECO:0000313" key="14">
    <source>
        <dbReference type="Proteomes" id="UP000286045"/>
    </source>
</evidence>
<dbReference type="SUPFAM" id="SSF53901">
    <property type="entry name" value="Thiolase-like"/>
    <property type="match status" value="1"/>
</dbReference>
<evidence type="ECO:0000256" key="3">
    <source>
        <dbReference type="ARBA" id="ARBA00022598"/>
    </source>
</evidence>
<dbReference type="PROSITE" id="PS52004">
    <property type="entry name" value="KS3_2"/>
    <property type="match status" value="1"/>
</dbReference>
<evidence type="ECO:0000256" key="7">
    <source>
        <dbReference type="ARBA" id="ARBA00023002"/>
    </source>
</evidence>
<dbReference type="Pfam" id="PF21089">
    <property type="entry name" value="PKS_DH_N"/>
    <property type="match status" value="1"/>
</dbReference>
<dbReference type="InterPro" id="IPR018201">
    <property type="entry name" value="Ketoacyl_synth_AS"/>
</dbReference>
<keyword evidence="7" id="KW-0560">Oxidoreductase</keyword>